<keyword evidence="2 6" id="KW-0812">Transmembrane</keyword>
<evidence type="ECO:0000256" key="4">
    <source>
        <dbReference type="ARBA" id="ARBA00022989"/>
    </source>
</evidence>
<evidence type="ECO:0000313" key="8">
    <source>
        <dbReference type="EMBL" id="JAC65794.1"/>
    </source>
</evidence>
<dbReference type="Pfam" id="PF01490">
    <property type="entry name" value="Aa_trans"/>
    <property type="match status" value="1"/>
</dbReference>
<dbReference type="GO" id="GO:0015179">
    <property type="term" value="F:L-amino acid transmembrane transporter activity"/>
    <property type="evidence" value="ECO:0007669"/>
    <property type="project" value="TreeGrafter"/>
</dbReference>
<feature type="transmembrane region" description="Helical" evidence="6">
    <location>
        <begin position="392"/>
        <end position="415"/>
    </location>
</feature>
<evidence type="ECO:0000256" key="5">
    <source>
        <dbReference type="ARBA" id="ARBA00023136"/>
    </source>
</evidence>
<feature type="transmembrane region" description="Helical" evidence="6">
    <location>
        <begin position="427"/>
        <end position="445"/>
    </location>
</feature>
<feature type="transmembrane region" description="Helical" evidence="6">
    <location>
        <begin position="182"/>
        <end position="198"/>
    </location>
</feature>
<evidence type="ECO:0000256" key="6">
    <source>
        <dbReference type="SAM" id="Phobius"/>
    </source>
</evidence>
<feature type="transmembrane region" description="Helical" evidence="6">
    <location>
        <begin position="366"/>
        <end position="386"/>
    </location>
</feature>
<feature type="transmembrane region" description="Helical" evidence="6">
    <location>
        <begin position="99"/>
        <end position="120"/>
    </location>
</feature>
<keyword evidence="4 6" id="KW-1133">Transmembrane helix</keyword>
<feature type="transmembrane region" description="Helical" evidence="6">
    <location>
        <begin position="321"/>
        <end position="345"/>
    </location>
</feature>
<dbReference type="GO" id="GO:0005774">
    <property type="term" value="C:vacuolar membrane"/>
    <property type="evidence" value="ECO:0007669"/>
    <property type="project" value="TreeGrafter"/>
</dbReference>
<feature type="domain" description="Amino acid transporter transmembrane" evidence="7">
    <location>
        <begin position="67"/>
        <end position="447"/>
    </location>
</feature>
<sequence>MVVPARHQGYGDYKKVDIEGDVQLTYLDHHVSEHDKDSNPVSPVHQEFSPTVPTQTRVKQQAVVEEKSGPLKTVVTIFISFVGAGVLGLPYAYLKSGFLMGTTCLVLVSGMSLHCMMLLLQCKHKLEDKGARTYSEVASMCLGPKFKRATELLLLVSQTGFCVAYLIFIATNLVPFTGAKKAVHVLVVLPFLVSLAMLPSLTALAPVSTAANLCNMMGMVVVLWDDVSSFKHHEHIVPITSLAKLPFMFGVSVYCFEGIGMILPMEEAMADRSKFPRLLTLTVWAISAIFIAFGLMGYVAFGPHTEDIVTLNLPKHWTTTLMILSVCTALVFTFPVMMVPVYEIIERNLAAKEWFEKNVSPPNFAYVFRFIRACVVCGVAFVAVSVPGFGDFISLIGSLCCGLLAFVVPSACHLALFKDDLPWWKKLADMSLIAFGIVAAAFGTWDSVSSMYS</sequence>
<reference evidence="8" key="1">
    <citation type="submission" date="2014-05" db="EMBL/GenBank/DDBJ databases">
        <title>The transcriptome of the halophilic microalga Tetraselmis sp. GSL018 isolated from the Great Salt Lake, Utah.</title>
        <authorList>
            <person name="Jinkerson R.E."/>
            <person name="D'Adamo S."/>
            <person name="Posewitz M.C."/>
        </authorList>
    </citation>
    <scope>NUCLEOTIDE SEQUENCE</scope>
    <source>
        <strain evidence="8">GSL018</strain>
    </source>
</reference>
<dbReference type="AlphaFoldDB" id="A0A061R4W6"/>
<keyword evidence="3" id="KW-0813">Transport</keyword>
<feature type="transmembrane region" description="Helical" evidence="6">
    <location>
        <begin position="278"/>
        <end position="301"/>
    </location>
</feature>
<keyword evidence="3" id="KW-0029">Amino-acid transport</keyword>
<dbReference type="PANTHER" id="PTHR22950">
    <property type="entry name" value="AMINO ACID TRANSPORTER"/>
    <property type="match status" value="1"/>
</dbReference>
<evidence type="ECO:0000256" key="1">
    <source>
        <dbReference type="ARBA" id="ARBA00004141"/>
    </source>
</evidence>
<accession>A0A061R4W6</accession>
<evidence type="ECO:0000259" key="7">
    <source>
        <dbReference type="Pfam" id="PF01490"/>
    </source>
</evidence>
<dbReference type="EMBL" id="GBEZ01020911">
    <property type="protein sequence ID" value="JAC65794.1"/>
    <property type="molecule type" value="Transcribed_RNA"/>
</dbReference>
<evidence type="ECO:0000256" key="3">
    <source>
        <dbReference type="ARBA" id="ARBA00022970"/>
    </source>
</evidence>
<feature type="transmembrane region" description="Helical" evidence="6">
    <location>
        <begin position="152"/>
        <end position="170"/>
    </location>
</feature>
<feature type="transmembrane region" description="Helical" evidence="6">
    <location>
        <begin position="74"/>
        <end position="93"/>
    </location>
</feature>
<keyword evidence="5 6" id="KW-0472">Membrane</keyword>
<name>A0A061R4W6_9CHLO</name>
<gene>
    <name evidence="8" type="primary">PAT1</name>
    <name evidence="8" type="ORF">TSPGSL018_15239</name>
</gene>
<dbReference type="PANTHER" id="PTHR22950:SF349">
    <property type="entry name" value="AMINO ACID TRANSPORTER TRANSMEMBRANE DOMAIN-CONTAINING PROTEIN"/>
    <property type="match status" value="1"/>
</dbReference>
<evidence type="ECO:0000256" key="2">
    <source>
        <dbReference type="ARBA" id="ARBA00022692"/>
    </source>
</evidence>
<proteinExistence type="predicted"/>
<comment type="subcellular location">
    <subcellularLocation>
        <location evidence="1">Membrane</location>
        <topology evidence="1">Multi-pass membrane protein</topology>
    </subcellularLocation>
</comment>
<dbReference type="InterPro" id="IPR013057">
    <property type="entry name" value="AA_transpt_TM"/>
</dbReference>
<protein>
    <submittedName>
        <fullName evidence="8">Solute carrier family 36 (Proton-coupled amino acid transporter), member 1</fullName>
    </submittedName>
</protein>
<organism evidence="8">
    <name type="scientific">Tetraselmis sp. GSL018</name>
    <dbReference type="NCBI Taxonomy" id="582737"/>
    <lineage>
        <taxon>Eukaryota</taxon>
        <taxon>Viridiplantae</taxon>
        <taxon>Chlorophyta</taxon>
        <taxon>core chlorophytes</taxon>
        <taxon>Chlorodendrophyceae</taxon>
        <taxon>Chlorodendrales</taxon>
        <taxon>Chlorodendraceae</taxon>
        <taxon>Tetraselmis</taxon>
    </lineage>
</organism>